<dbReference type="PANTHER" id="PTHR15696:SF5">
    <property type="entry name" value="NONSENSE-MEDIATED MRNA DECAY FACTOR SMG7"/>
    <property type="match status" value="1"/>
</dbReference>
<dbReference type="Gene3D" id="1.25.40.10">
    <property type="entry name" value="Tetratricopeptide repeat domain"/>
    <property type="match status" value="1"/>
</dbReference>
<evidence type="ECO:0000259" key="3">
    <source>
        <dbReference type="Pfam" id="PF10373"/>
    </source>
</evidence>
<feature type="domain" description="Telomerase activating protein Est1-like N-terminal" evidence="4">
    <location>
        <begin position="58"/>
        <end position="170"/>
    </location>
</feature>
<dbReference type="InterPro" id="IPR018834">
    <property type="entry name" value="DNA/RNA-bd_Est1-type"/>
</dbReference>
<feature type="compositionally biased region" description="Basic and acidic residues" evidence="2">
    <location>
        <begin position="1136"/>
        <end position="1149"/>
    </location>
</feature>
<feature type="region of interest" description="Disordered" evidence="2">
    <location>
        <begin position="1079"/>
        <end position="1149"/>
    </location>
</feature>
<dbReference type="RefSeq" id="XP_015604810.1">
    <property type="nucleotide sequence ID" value="XM_015749324.2"/>
</dbReference>
<dbReference type="SUPFAM" id="SSF48452">
    <property type="entry name" value="TPR-like"/>
    <property type="match status" value="1"/>
</dbReference>
<gene>
    <name evidence="6 7" type="primary">LOC107272303</name>
</gene>
<protein>
    <submittedName>
        <fullName evidence="6 7">Protein SMG7</fullName>
    </submittedName>
</protein>
<feature type="compositionally biased region" description="Low complexity" evidence="2">
    <location>
        <begin position="527"/>
        <end position="539"/>
    </location>
</feature>
<reference evidence="6 7" key="1">
    <citation type="submission" date="2025-04" db="UniProtKB">
        <authorList>
            <consortium name="RefSeq"/>
        </authorList>
    </citation>
    <scope>IDENTIFICATION</scope>
</reference>
<sequence length="1149" mass="127899">MGLRAAVQALKKAESLKNKVQHCKDLLNDNDAWVCQQQLQKIYQQVLILDLEYALDRKVEQELWNLGFKNYIATLQSQAKDRKNPKRNESQAMLSWCLEAASGFYLTLLQEICTAFDLDLPFRRKGYVYGCTSPWKAVENLSTPHKSSCFYACQYCLVHLGDIARYRNQNKQAELFYRHAVSLSPSSGQPYNQLALLEASRGDKLGTVFHYARSVAVKHPFPVATANLAKTLSSALNDNSFSVDRKTKLTSQEYVAVFLKFHGILHNIGDLNVAVTYVKLLTETLTALVATESFNSWRLIQMLAINLYAFQHVAGSTIDGTDLLTIEQLSSDERIARDCMLDLIAGSLSALLLPVYTIKSTVIDYFALPAIKLCLDWISLKPMVLKETAFTSRLQIWPSLCVLLNGLQSCIVDFKDNQYEKVPLPEDRDLQGFLPLQKAFESLRFTNTVLEGDTIALNKLRAVRILHLGHQLAQYSVNGTTLITIVTLGDIGKEQRFASLIEGAEPSNELMKELEELSLNKERGLLVSTSPVPSESTSSKGSWEADIPENSLEKRVGILKPQGSLERSRDSVTCEAMEGSNLEVNSTLQIRKPRQNIAMQAIMRRAETEQKQVTFKNVSPVMMDENINKQKLVSTSPTRTGVREGRTKFQSGGLSSPVLNGASTMNLPIGVQVRPSLMQNQSSILQAQTIPMHQNQSISVKLPINIPQPSQITQFAVTTTASVCEQQRPEVTQFGQQGQQGLVQASYQPQTFNVQNPQFSKNFMNTRVPSITALYSMPVSSSQNVGLQPNILQNMQQSLQQNIQQNLNPAKSLHQRMNPSISQSSVLHQGIRLSPSSQIVSGISQTIGTQQKPPAPLQQPQNVETHTHQMQGVMQNNTIRSNGVTVQSQFPNTSAPPNSANNMTNLPNYQKSFQQVSTSNVPNRSMSPTNMSNFQFNFSTNFGQNTYGPIYQKQISPIAYDKSSSQFSFPTQGGPSKAQQTTSNTYPMFRNYETKDFNLWKDTQPPQPPVAWWGSTSATQMHSKDTIGVDSFQNWGTSLAPSNMSGKVPLIPGNNYQQNPLQNRQCTGSTFDHTRSFELDQKQPQSPGTGNTYSLFSGNSWSSTSQASNPSKEEQAKRRLSQQSLWSGPGPSPLERLLEQQKSLREGGT</sequence>
<dbReference type="GO" id="GO:0000184">
    <property type="term" value="P:nuclear-transcribed mRNA catabolic process, nonsense-mediated decay"/>
    <property type="evidence" value="ECO:0007669"/>
    <property type="project" value="UniProtKB-KW"/>
</dbReference>
<dbReference type="GeneID" id="107272303"/>
<dbReference type="RefSeq" id="XP_015604809.1">
    <property type="nucleotide sequence ID" value="XM_015749323.2"/>
</dbReference>
<dbReference type="GO" id="GO:0070034">
    <property type="term" value="F:telomerase RNA binding"/>
    <property type="evidence" value="ECO:0007669"/>
    <property type="project" value="TreeGrafter"/>
</dbReference>
<dbReference type="InterPro" id="IPR011990">
    <property type="entry name" value="TPR-like_helical_dom_sf"/>
</dbReference>
<feature type="compositionally biased region" description="Polar residues" evidence="2">
    <location>
        <begin position="1082"/>
        <end position="1110"/>
    </location>
</feature>
<dbReference type="InterPro" id="IPR045153">
    <property type="entry name" value="Est1/Ebs1-like"/>
</dbReference>
<proteinExistence type="predicted"/>
<dbReference type="KEGG" id="ccin:107272303"/>
<dbReference type="Proteomes" id="UP000694920">
    <property type="component" value="Unplaced"/>
</dbReference>
<evidence type="ECO:0000313" key="6">
    <source>
        <dbReference type="RefSeq" id="XP_015604809.1"/>
    </source>
</evidence>
<evidence type="ECO:0000313" key="5">
    <source>
        <dbReference type="Proteomes" id="UP000694920"/>
    </source>
</evidence>
<keyword evidence="5" id="KW-1185">Reference proteome</keyword>
<name>A0AAJ7CA80_CEPCN</name>
<organism evidence="5 7">
    <name type="scientific">Cephus cinctus</name>
    <name type="common">Wheat stem sawfly</name>
    <dbReference type="NCBI Taxonomy" id="211228"/>
    <lineage>
        <taxon>Eukaryota</taxon>
        <taxon>Metazoa</taxon>
        <taxon>Ecdysozoa</taxon>
        <taxon>Arthropoda</taxon>
        <taxon>Hexapoda</taxon>
        <taxon>Insecta</taxon>
        <taxon>Pterygota</taxon>
        <taxon>Neoptera</taxon>
        <taxon>Endopterygota</taxon>
        <taxon>Hymenoptera</taxon>
        <taxon>Cephoidea</taxon>
        <taxon>Cephidae</taxon>
        <taxon>Cephus</taxon>
    </lineage>
</organism>
<dbReference type="Pfam" id="PF10374">
    <property type="entry name" value="EST1"/>
    <property type="match status" value="1"/>
</dbReference>
<dbReference type="AlphaFoldDB" id="A0AAJ7CA80"/>
<dbReference type="PANTHER" id="PTHR15696">
    <property type="entry name" value="SMG-7 SUPPRESSOR WITH MORPHOLOGICAL EFFECT ON GENITALIA PROTEIN 7"/>
    <property type="match status" value="1"/>
</dbReference>
<dbReference type="Pfam" id="PF10373">
    <property type="entry name" value="EST1_DNA_bind"/>
    <property type="match status" value="1"/>
</dbReference>
<feature type="domain" description="DNA/RNA-binding" evidence="3">
    <location>
        <begin position="173"/>
        <end position="439"/>
    </location>
</feature>
<evidence type="ECO:0000256" key="2">
    <source>
        <dbReference type="SAM" id="MobiDB-lite"/>
    </source>
</evidence>
<evidence type="ECO:0000259" key="4">
    <source>
        <dbReference type="Pfam" id="PF10374"/>
    </source>
</evidence>
<feature type="compositionally biased region" description="Polar residues" evidence="2">
    <location>
        <begin position="648"/>
        <end position="657"/>
    </location>
</feature>
<evidence type="ECO:0000313" key="7">
    <source>
        <dbReference type="RefSeq" id="XP_015604810.1"/>
    </source>
</evidence>
<dbReference type="GO" id="GO:0005697">
    <property type="term" value="C:telomerase holoenzyme complex"/>
    <property type="evidence" value="ECO:0007669"/>
    <property type="project" value="TreeGrafter"/>
</dbReference>
<feature type="region of interest" description="Disordered" evidence="2">
    <location>
        <begin position="527"/>
        <end position="546"/>
    </location>
</feature>
<feature type="region of interest" description="Disordered" evidence="2">
    <location>
        <begin position="634"/>
        <end position="657"/>
    </location>
</feature>
<accession>A0AAJ7CA80</accession>
<evidence type="ECO:0000256" key="1">
    <source>
        <dbReference type="ARBA" id="ARBA00023161"/>
    </source>
</evidence>
<dbReference type="InterPro" id="IPR019458">
    <property type="entry name" value="Est1-like_N"/>
</dbReference>
<keyword evidence="1" id="KW-0866">Nonsense-mediated mRNA decay</keyword>
<dbReference type="GO" id="GO:0042162">
    <property type="term" value="F:telomeric DNA binding"/>
    <property type="evidence" value="ECO:0007669"/>
    <property type="project" value="TreeGrafter"/>
</dbReference>